<dbReference type="RefSeq" id="XP_018280557.1">
    <property type="nucleotide sequence ID" value="XM_018424977.1"/>
</dbReference>
<feature type="compositionally biased region" description="Pro residues" evidence="1">
    <location>
        <begin position="23"/>
        <end position="34"/>
    </location>
</feature>
<dbReference type="AlphaFoldDB" id="A0A0J0XSJ5"/>
<sequence length="170" mass="17378">MTPATPPASPTPIIKSVRCPSLSEPPPSNPPPWLISPVSPTFMPAPTDTLDPPPYPTDLEEEYMPSGRAATPPPDDCPSPLPTIPLKASPPPTLPPRPPASAGPSFRIPPSIPKRPGPPSPIILSRAHSVGHVAHSSDANRPPAAAAAAATTSTGILEDQETAPPATGPP</sequence>
<dbReference type="EMBL" id="KQ087189">
    <property type="protein sequence ID" value="KLT44066.1"/>
    <property type="molecule type" value="Genomic_DNA"/>
</dbReference>
<proteinExistence type="predicted"/>
<reference evidence="2 3" key="1">
    <citation type="submission" date="2015-03" db="EMBL/GenBank/DDBJ databases">
        <title>Genomics and transcriptomics of the oil-accumulating basidiomycete yeast T. oleaginosus allow insights into substrate utilization and the diverse evolutionary trajectories of mating systems in fungi.</title>
        <authorList>
            <consortium name="DOE Joint Genome Institute"/>
            <person name="Kourist R."/>
            <person name="Kracht O."/>
            <person name="Bracharz F."/>
            <person name="Lipzen A."/>
            <person name="Nolan M."/>
            <person name="Ohm R."/>
            <person name="Grigoriev I."/>
            <person name="Sun S."/>
            <person name="Heitman J."/>
            <person name="Bruck T."/>
            <person name="Nowrousian M."/>
        </authorList>
    </citation>
    <scope>NUCLEOTIDE SEQUENCE [LARGE SCALE GENOMIC DNA]</scope>
    <source>
        <strain evidence="2 3">IBC0246</strain>
    </source>
</reference>
<feature type="compositionally biased region" description="Pro residues" evidence="1">
    <location>
        <begin position="71"/>
        <end position="101"/>
    </location>
</feature>
<accession>A0A0J0XSJ5</accession>
<feature type="region of interest" description="Disordered" evidence="1">
    <location>
        <begin position="1"/>
        <end position="170"/>
    </location>
</feature>
<gene>
    <name evidence="2" type="ORF">CC85DRAFT_29646</name>
</gene>
<evidence type="ECO:0000313" key="3">
    <source>
        <dbReference type="Proteomes" id="UP000053611"/>
    </source>
</evidence>
<feature type="compositionally biased region" description="Pro residues" evidence="1">
    <location>
        <begin position="110"/>
        <end position="121"/>
    </location>
</feature>
<evidence type="ECO:0000256" key="1">
    <source>
        <dbReference type="SAM" id="MobiDB-lite"/>
    </source>
</evidence>
<name>A0A0J0XSJ5_9TREE</name>
<dbReference type="Proteomes" id="UP000053611">
    <property type="component" value="Unassembled WGS sequence"/>
</dbReference>
<organism evidence="2 3">
    <name type="scientific">Cutaneotrichosporon oleaginosum</name>
    <dbReference type="NCBI Taxonomy" id="879819"/>
    <lineage>
        <taxon>Eukaryota</taxon>
        <taxon>Fungi</taxon>
        <taxon>Dikarya</taxon>
        <taxon>Basidiomycota</taxon>
        <taxon>Agaricomycotina</taxon>
        <taxon>Tremellomycetes</taxon>
        <taxon>Trichosporonales</taxon>
        <taxon>Trichosporonaceae</taxon>
        <taxon>Cutaneotrichosporon</taxon>
    </lineage>
</organism>
<keyword evidence="3" id="KW-1185">Reference proteome</keyword>
<evidence type="ECO:0000313" key="2">
    <source>
        <dbReference type="EMBL" id="KLT44066.1"/>
    </source>
</evidence>
<dbReference type="GeneID" id="28985580"/>
<feature type="compositionally biased region" description="Pro residues" evidence="1">
    <location>
        <begin position="1"/>
        <end position="10"/>
    </location>
</feature>
<protein>
    <submittedName>
        <fullName evidence="2">Uncharacterized protein</fullName>
    </submittedName>
</protein>